<dbReference type="KEGG" id="xca:xcc-b100_1518"/>
<organism evidence="6 7">
    <name type="scientific">Xanthomonas campestris pv. campestris (strain B100)</name>
    <dbReference type="NCBI Taxonomy" id="509169"/>
    <lineage>
        <taxon>Bacteria</taxon>
        <taxon>Pseudomonadati</taxon>
        <taxon>Pseudomonadota</taxon>
        <taxon>Gammaproteobacteria</taxon>
        <taxon>Lysobacterales</taxon>
        <taxon>Lysobacteraceae</taxon>
        <taxon>Xanthomonas</taxon>
    </lineage>
</organism>
<gene>
    <name evidence="6" type="ORF">XCCB100_1518</name>
</gene>
<evidence type="ECO:0000256" key="1">
    <source>
        <dbReference type="ARBA" id="ARBA00023015"/>
    </source>
</evidence>
<evidence type="ECO:0000259" key="5">
    <source>
        <dbReference type="Pfam" id="PF04542"/>
    </source>
</evidence>
<accession>B0RQY3</accession>
<proteinExistence type="predicted"/>
<dbReference type="InterPro" id="IPR013325">
    <property type="entry name" value="RNA_pol_sigma_r2"/>
</dbReference>
<dbReference type="HOGENOM" id="CLU_1234600_0_0_6"/>
<keyword evidence="4" id="KW-0472">Membrane</keyword>
<dbReference type="Pfam" id="PF04542">
    <property type="entry name" value="Sigma70_r2"/>
    <property type="match status" value="1"/>
</dbReference>
<evidence type="ECO:0000313" key="7">
    <source>
        <dbReference type="Proteomes" id="UP000001188"/>
    </source>
</evidence>
<feature type="transmembrane region" description="Helical" evidence="4">
    <location>
        <begin position="166"/>
        <end position="185"/>
    </location>
</feature>
<feature type="domain" description="RNA polymerase sigma-70 region 2" evidence="5">
    <location>
        <begin position="25"/>
        <end position="83"/>
    </location>
</feature>
<keyword evidence="4" id="KW-1133">Transmembrane helix</keyword>
<dbReference type="SUPFAM" id="SSF88946">
    <property type="entry name" value="Sigma2 domain of RNA polymerase sigma factors"/>
    <property type="match status" value="1"/>
</dbReference>
<evidence type="ECO:0000313" key="6">
    <source>
        <dbReference type="EMBL" id="CAP50868.1"/>
    </source>
</evidence>
<dbReference type="PANTHER" id="PTHR43133">
    <property type="entry name" value="RNA POLYMERASE ECF-TYPE SIGMA FACTO"/>
    <property type="match status" value="1"/>
</dbReference>
<evidence type="ECO:0000256" key="4">
    <source>
        <dbReference type="SAM" id="Phobius"/>
    </source>
</evidence>
<feature type="transmembrane region" description="Helical" evidence="4">
    <location>
        <begin position="74"/>
        <end position="99"/>
    </location>
</feature>
<evidence type="ECO:0000256" key="2">
    <source>
        <dbReference type="ARBA" id="ARBA00023082"/>
    </source>
</evidence>
<dbReference type="GO" id="GO:0006352">
    <property type="term" value="P:DNA-templated transcription initiation"/>
    <property type="evidence" value="ECO:0007669"/>
    <property type="project" value="InterPro"/>
</dbReference>
<dbReference type="Proteomes" id="UP000001188">
    <property type="component" value="Chromosome"/>
</dbReference>
<name>B0RQY3_XANCB</name>
<feature type="transmembrane region" description="Helical" evidence="4">
    <location>
        <begin position="134"/>
        <end position="154"/>
    </location>
</feature>
<keyword evidence="4" id="KW-0812">Transmembrane</keyword>
<dbReference type="AlphaFoldDB" id="B0RQY3"/>
<keyword evidence="2" id="KW-0731">Sigma factor</keyword>
<reference evidence="6 7" key="1">
    <citation type="journal article" date="2008" name="J. Biotechnol.">
        <title>The genome of Xanthomonas campestris pv. campestris B100 and its use for the reconstruction of metabolic pathways involved in xanthan biosynthesis.</title>
        <authorList>
            <person name="Vorholter F.J."/>
            <person name="Schneiker S."/>
            <person name="Goesmann A."/>
            <person name="Krause L."/>
            <person name="Bekel T."/>
            <person name="Kaiser O."/>
            <person name="Linke B."/>
            <person name="Patschkowski T."/>
            <person name="Ruckert C."/>
            <person name="Schmid J."/>
            <person name="Sidhu V.K."/>
            <person name="Sieber V."/>
            <person name="Tauch A."/>
            <person name="Watt S.A."/>
            <person name="Weisshaar B."/>
            <person name="Becker A."/>
            <person name="Niehaus K."/>
            <person name="Puhler A."/>
        </authorList>
    </citation>
    <scope>NUCLEOTIDE SEQUENCE [LARGE SCALE GENOMIC DNA]</scope>
    <source>
        <strain evidence="6 7">B100</strain>
    </source>
</reference>
<dbReference type="PANTHER" id="PTHR43133:SF45">
    <property type="entry name" value="RNA POLYMERASE ECF-TYPE SIGMA FACTOR"/>
    <property type="match status" value="1"/>
</dbReference>
<keyword evidence="3" id="KW-0804">Transcription</keyword>
<evidence type="ECO:0000256" key="3">
    <source>
        <dbReference type="ARBA" id="ARBA00023163"/>
    </source>
</evidence>
<keyword evidence="1" id="KW-0805">Transcription regulation</keyword>
<dbReference type="InterPro" id="IPR007627">
    <property type="entry name" value="RNA_pol_sigma70_r2"/>
</dbReference>
<dbReference type="EMBL" id="AM920689">
    <property type="protein sequence ID" value="CAP50868.1"/>
    <property type="molecule type" value="Genomic_DNA"/>
</dbReference>
<sequence>MPSSPTHAAAAMPQQTDLHARFNALLQQHRGIVLKVAASYCRDPDDRSDLAQDIATHLWRAFPSYDPHRRFSTWMYRIALNVAVIGGVLLQAWCMALAISAMVQLQLLTQFNVAGPLLRTQRALARLRRWRTRVAPWLGVAFWVLWVAVADALWRALTGQTLPTDWLVLNLLVGVAGGIGTWLGFRRLQRAQHPWLERIDRAHAGTGVIRAERMLDEIARFQRD</sequence>
<dbReference type="GO" id="GO:0016987">
    <property type="term" value="F:sigma factor activity"/>
    <property type="evidence" value="ECO:0007669"/>
    <property type="project" value="UniProtKB-KW"/>
</dbReference>
<dbReference type="Gene3D" id="1.10.1740.10">
    <property type="match status" value="1"/>
</dbReference>
<protein>
    <submittedName>
        <fullName evidence="6">Membrane-anchored sigma factor</fullName>
    </submittedName>
</protein>
<dbReference type="InterPro" id="IPR039425">
    <property type="entry name" value="RNA_pol_sigma-70-like"/>
</dbReference>